<dbReference type="EMBL" id="CADCXV010001148">
    <property type="protein sequence ID" value="CAB0042020.1"/>
    <property type="molecule type" value="Genomic_DNA"/>
</dbReference>
<name>A0A6H5IXH9_9HYME</name>
<dbReference type="AlphaFoldDB" id="A0A6H5IXH9"/>
<sequence length="664" mass="76737">MRLRSRDPRVVYQSNPPSRRSAPANIRHQPPPLPLSPPPPPPPPEHQQQIQPALQNQRQDQLLPQQLQQHLAQPIPQQPQHLAQPIPQDQQGQDQRYNNIWLSRYHKINKARTSGYNRWYTTTATTTSGSADTTRSTRPGPAVITAGIPQQLQQHLAQPIPQDQQGQDQRLPKQLQQHLAQPIPQQPQHLAQPIPVQDQQRQDQLSPQQQQQHLAQPTSHQPQQQLYPSQQQQHLAQLSPQQPQRQDLLPPPQYQQQELQYQYPYQPQLPHTQQLQHQPQPTQHFYQPSSSHSNWMHSNEQFLPPQQYQSYHQPQQYQSYHQPQQYQSYNQPQQYRPYQPPQPYNPNFNETWMCDVTVNMIVESLRGLRGPSIYTLSFYTVLGEMNDLHPLIGIQGLDFFDFFVLDGTTAVEIIALLCCSNHDVPPTLYETVWRSLHRVFYPRTTFPMLVLVVTRRPGSPEQEGVCSICNRLYSTESPPPPVKPMDSISNEKRRRKITVYSSNALPNRIGRKQIQSGLTVVQKNRSPKWHRCTAITPRPGTANGGLRATMPSIGIWRYAFLRIPWTNIWPTSYPKFIPCSGEILILQCYVIPIPGNRCKSVASIWLPPDLPGTAKSWTILSIKEASYNFLTSACAHCFHSGDIRRRWWRTGVFVITRMWCPNYS</sequence>
<feature type="region of interest" description="Disordered" evidence="1">
    <location>
        <begin position="153"/>
        <end position="249"/>
    </location>
</feature>
<gene>
    <name evidence="2" type="ORF">TBRA_LOCUS13663</name>
</gene>
<reference evidence="2 3" key="1">
    <citation type="submission" date="2020-02" db="EMBL/GenBank/DDBJ databases">
        <authorList>
            <person name="Ferguson B K."/>
        </authorList>
    </citation>
    <scope>NUCLEOTIDE SEQUENCE [LARGE SCALE GENOMIC DNA]</scope>
</reference>
<proteinExistence type="predicted"/>
<feature type="region of interest" description="Disordered" evidence="1">
    <location>
        <begin position="1"/>
        <end position="57"/>
    </location>
</feature>
<feature type="region of interest" description="Disordered" evidence="1">
    <location>
        <begin position="271"/>
        <end position="298"/>
    </location>
</feature>
<evidence type="ECO:0000313" key="3">
    <source>
        <dbReference type="Proteomes" id="UP000479190"/>
    </source>
</evidence>
<evidence type="ECO:0000256" key="1">
    <source>
        <dbReference type="SAM" id="MobiDB-lite"/>
    </source>
</evidence>
<feature type="compositionally biased region" description="Polar residues" evidence="1">
    <location>
        <begin position="284"/>
        <end position="298"/>
    </location>
</feature>
<organism evidence="2 3">
    <name type="scientific">Trichogramma brassicae</name>
    <dbReference type="NCBI Taxonomy" id="86971"/>
    <lineage>
        <taxon>Eukaryota</taxon>
        <taxon>Metazoa</taxon>
        <taxon>Ecdysozoa</taxon>
        <taxon>Arthropoda</taxon>
        <taxon>Hexapoda</taxon>
        <taxon>Insecta</taxon>
        <taxon>Pterygota</taxon>
        <taxon>Neoptera</taxon>
        <taxon>Endopterygota</taxon>
        <taxon>Hymenoptera</taxon>
        <taxon>Apocrita</taxon>
        <taxon>Proctotrupomorpha</taxon>
        <taxon>Chalcidoidea</taxon>
        <taxon>Trichogrammatidae</taxon>
        <taxon>Trichogramma</taxon>
    </lineage>
</organism>
<keyword evidence="3" id="KW-1185">Reference proteome</keyword>
<feature type="compositionally biased region" description="Low complexity" evidence="1">
    <location>
        <begin position="271"/>
        <end position="283"/>
    </location>
</feature>
<dbReference type="Proteomes" id="UP000479190">
    <property type="component" value="Unassembled WGS sequence"/>
</dbReference>
<feature type="compositionally biased region" description="Pro residues" evidence="1">
    <location>
        <begin position="29"/>
        <end position="45"/>
    </location>
</feature>
<evidence type="ECO:0000313" key="2">
    <source>
        <dbReference type="EMBL" id="CAB0042020.1"/>
    </source>
</evidence>
<protein>
    <submittedName>
        <fullName evidence="2">Uncharacterized protein</fullName>
    </submittedName>
</protein>
<feature type="compositionally biased region" description="Low complexity" evidence="1">
    <location>
        <begin position="156"/>
        <end position="177"/>
    </location>
</feature>
<accession>A0A6H5IXH9</accession>
<feature type="compositionally biased region" description="Low complexity" evidence="1">
    <location>
        <begin position="191"/>
        <end position="249"/>
    </location>
</feature>